<evidence type="ECO:0000313" key="1">
    <source>
        <dbReference type="EMBL" id="KAH9714005.1"/>
    </source>
</evidence>
<comment type="caution">
    <text evidence="1">The sequence shown here is derived from an EMBL/GenBank/DDBJ whole genome shotgun (WGS) entry which is preliminary data.</text>
</comment>
<dbReference type="Proteomes" id="UP000829398">
    <property type="component" value="Chromosome 7"/>
</dbReference>
<protein>
    <submittedName>
        <fullName evidence="1">Protein kinase domain-containing protein</fullName>
    </submittedName>
</protein>
<dbReference type="EMBL" id="CM039176">
    <property type="protein sequence ID" value="KAH9714005.1"/>
    <property type="molecule type" value="Genomic_DNA"/>
</dbReference>
<keyword evidence="1" id="KW-0808">Transferase</keyword>
<organism evidence="1 2">
    <name type="scientific">Citrus sinensis</name>
    <name type="common">Sweet orange</name>
    <name type="synonym">Citrus aurantium var. sinensis</name>
    <dbReference type="NCBI Taxonomy" id="2711"/>
    <lineage>
        <taxon>Eukaryota</taxon>
        <taxon>Viridiplantae</taxon>
        <taxon>Streptophyta</taxon>
        <taxon>Embryophyta</taxon>
        <taxon>Tracheophyta</taxon>
        <taxon>Spermatophyta</taxon>
        <taxon>Magnoliopsida</taxon>
        <taxon>eudicotyledons</taxon>
        <taxon>Gunneridae</taxon>
        <taxon>Pentapetalae</taxon>
        <taxon>rosids</taxon>
        <taxon>malvids</taxon>
        <taxon>Sapindales</taxon>
        <taxon>Rutaceae</taxon>
        <taxon>Aurantioideae</taxon>
        <taxon>Citrus</taxon>
    </lineage>
</organism>
<name>A0ACB8J8W2_CITSI</name>
<keyword evidence="1" id="KW-0418">Kinase</keyword>
<accession>A0ACB8J8W2</accession>
<keyword evidence="2" id="KW-1185">Reference proteome</keyword>
<sequence>MGSKCKSSRAYDLMMRFIFISLFAICVCIEKQTVLASDATSSGKSEKFVGHKHARRKLDDIGGDISIDCGIPSGFMYLDEKTQLSYKSDEEFIRTGVNKNISSKFMSANLQNTYATVRSFPEGNRNCYSLRPPEGKAKTYLTRASFMYGDYDDEDKLPEFDLYIGVNRWDSIKFDNASHVVIKEIIHSALMDEINVCLLNTGKGTPFISALELRHFHNATYRTQSGALVLYRRLDVGSTTNQIIRFKDDHYDRIWVPYPGFPGSASINTSFIIDSLVDSQYRLPSAVMKTAVKPMNVNDSLEFDFEIGDPTLQFYVYMHFAELESLQGNQHREFTITLNGNLWEKSVVPEYLQSKTISSTQPARGSKLNFSLCKTSNSTLPPILNAIEIYILTDTLQEPTDQDDVNAIMDIKLSYDLGKGWQGDPCSTLNYSWDGLNCSYNGYKPPKIISLNLTSEGLTGKISPSLSNLKSLENLLTGSIPEFLSQLPLLRVLNLDGNKLSGSVPTSLMARSQNGSLLLSIGRNPDLCLSAPCKKEKRNIVMPVVAASVSLLVILIALLIFWTYKRKQAARLNVDNSHSKKEGSLKSDNQQFTHSEIVDITNNFHRILGKGGFGTVYHGYLADGSEVAVKMLSASSSQGPKQFRTEAQLLMRVHHRNLASLVGYCNDGENVGIVYEYMAYGNLKQYLFDETKEALSWKDRLQIAVDAAQGLEYLHHGCKPPIIHRDVKTANILLNEKMQAKLADFGFSKIFPAESESHISTSIVGTVGYLDPEYYSSNRLTEKSDVYSFGIVLLELITGLPAIIRGYNNTHIVNRVCPFLERGDVRSIVDPRLEANFDTNSVWKAAETAMECVPSISFQRPTMSHVVTELKKCLEMETAHEQIQRTKSQMLSLSSSVDISAVDVETEMGPEASSIESWLIDSDCTNHMAYNRELFRELDKTTISKVKIENGADIAVKGKGIVVIEGYTEKGYKMLFEDKNCVIKYAKDREVFKVQMKGKSFALDLMKEEHVVVHREDSNTMLGHKRLGHFHHIALLYMKKNNLVKGLPKLEEEPPECAAYQIYLLKSNKVIVSKDVQLFELDNWSWENDKKLEVQKENDDTYYENVRGTKSLFDIYKRCNIDVIEPAGHEEAATDQTWIAAMKDELKMIKKKSNMGVVARLDTIRMLALSAQQGWVIHQMDVKSTFLNRYLEEEIFVEQPEGFIFPGQEEKAGCVDDMRSTSCYYFSFGSGNFSWCSKKQEVIAQSTAESEYVAAAAAAVNQAQQKQKVMTNLHMEQQEGTQIFVNNQAALSIAKNPVFHGKTKHFKIKALFSKRGAKRRRIAADLLQNRKSKC</sequence>
<gene>
    <name evidence="1" type="ORF">KPL71_020529</name>
</gene>
<evidence type="ECO:0000313" key="2">
    <source>
        <dbReference type="Proteomes" id="UP000829398"/>
    </source>
</evidence>
<proteinExistence type="predicted"/>
<reference evidence="2" key="1">
    <citation type="journal article" date="2023" name="Hortic. Res.">
        <title>A chromosome-level phased genome enabling allele-level studies in sweet orange: a case study on citrus Huanglongbing tolerance.</title>
        <authorList>
            <person name="Wu B."/>
            <person name="Yu Q."/>
            <person name="Deng Z."/>
            <person name="Duan Y."/>
            <person name="Luo F."/>
            <person name="Gmitter F. Jr."/>
        </authorList>
    </citation>
    <scope>NUCLEOTIDE SEQUENCE [LARGE SCALE GENOMIC DNA]</scope>
    <source>
        <strain evidence="2">cv. Valencia</strain>
    </source>
</reference>